<name>A0A6C0B010_9ZZZZ</name>
<dbReference type="Gene3D" id="2.60.120.200">
    <property type="match status" value="1"/>
</dbReference>
<dbReference type="EMBL" id="MN738818">
    <property type="protein sequence ID" value="QHS84870.1"/>
    <property type="molecule type" value="Genomic_DNA"/>
</dbReference>
<evidence type="ECO:0000313" key="2">
    <source>
        <dbReference type="EMBL" id="QHS84870.1"/>
    </source>
</evidence>
<dbReference type="AlphaFoldDB" id="A0A6C0B010"/>
<reference evidence="2" key="1">
    <citation type="journal article" date="2020" name="Nature">
        <title>Giant virus diversity and host interactions through global metagenomics.</title>
        <authorList>
            <person name="Schulz F."/>
            <person name="Roux S."/>
            <person name="Paez-Espino D."/>
            <person name="Jungbluth S."/>
            <person name="Walsh D.A."/>
            <person name="Denef V.J."/>
            <person name="McMahon K.D."/>
            <person name="Konstantinidis K.T."/>
            <person name="Eloe-Fadrosh E.A."/>
            <person name="Kyrpides N.C."/>
            <person name="Woyke T."/>
        </authorList>
    </citation>
    <scope>NUCLEOTIDE SEQUENCE</scope>
    <source>
        <strain evidence="2">GVMAG-S-ERX556022-25</strain>
    </source>
</reference>
<feature type="transmembrane region" description="Helical" evidence="1">
    <location>
        <begin position="6"/>
        <end position="24"/>
    </location>
</feature>
<protein>
    <submittedName>
        <fullName evidence="2">Uncharacterized protein</fullName>
    </submittedName>
</protein>
<sequence>MELTTNILLIIIIIVILVLLVNYFKSDKIKLSNLKAGTEEEIIRASNLSSNSASNNYAYSLWFYVDNWQYKLTDQKILLSRSSKNLSNVNNPLITLAPYENNINISITTYSNPDKSKNDITMSDIPTMTPTCMVSNFPLQKWVNLILSLNGRTADIYLDGKLVRTCVLPGVPKIDSDADIHITPDGGFSGWTANFHYWDKPLNPQEAYNIYKKGYGGGGLFGGLTGMVNKYKLKVSYLVNDKEEGSFEI</sequence>
<keyword evidence="1" id="KW-1133">Transmembrane helix</keyword>
<keyword evidence="1" id="KW-0812">Transmembrane</keyword>
<evidence type="ECO:0000256" key="1">
    <source>
        <dbReference type="SAM" id="Phobius"/>
    </source>
</evidence>
<accession>A0A6C0B010</accession>
<proteinExistence type="predicted"/>
<organism evidence="2">
    <name type="scientific">viral metagenome</name>
    <dbReference type="NCBI Taxonomy" id="1070528"/>
    <lineage>
        <taxon>unclassified sequences</taxon>
        <taxon>metagenomes</taxon>
        <taxon>organismal metagenomes</taxon>
    </lineage>
</organism>
<dbReference type="InterPro" id="IPR013320">
    <property type="entry name" value="ConA-like_dom_sf"/>
</dbReference>
<keyword evidence="1" id="KW-0472">Membrane</keyword>
<dbReference type="SUPFAM" id="SSF49899">
    <property type="entry name" value="Concanavalin A-like lectins/glucanases"/>
    <property type="match status" value="1"/>
</dbReference>
<dbReference type="Pfam" id="PF13385">
    <property type="entry name" value="Laminin_G_3"/>
    <property type="match status" value="1"/>
</dbReference>